<evidence type="ECO:0000256" key="1">
    <source>
        <dbReference type="ARBA" id="ARBA00010994"/>
    </source>
</evidence>
<accession>A0A8X6QFZ5</accession>
<dbReference type="InterPro" id="IPR008907">
    <property type="entry name" value="TPP/p25"/>
</dbReference>
<dbReference type="OrthoDB" id="6419479at2759"/>
<dbReference type="SUPFAM" id="SSF47473">
    <property type="entry name" value="EF-hand"/>
    <property type="match status" value="1"/>
</dbReference>
<keyword evidence="3" id="KW-1185">Reference proteome</keyword>
<sequence>MASEKNLQAAFEIFCKAEGGKDGKLSVDGMKKWFRQAGIITKDTGITDTDVDKAFSVVVENKEGVTFTELKECVISIAKDKNLDHKELLNKLGEAGQVQSAEENKLGK</sequence>
<proteinExistence type="inferred from homology"/>
<evidence type="ECO:0000313" key="3">
    <source>
        <dbReference type="Proteomes" id="UP000887013"/>
    </source>
</evidence>
<gene>
    <name evidence="2" type="primary">AVEN_265500_1</name>
    <name evidence="2" type="ORF">NPIL_501221</name>
</gene>
<dbReference type="EMBL" id="BMAW01127929">
    <property type="protein sequence ID" value="GFU23244.1"/>
    <property type="molecule type" value="Genomic_DNA"/>
</dbReference>
<evidence type="ECO:0000313" key="2">
    <source>
        <dbReference type="EMBL" id="GFU23244.1"/>
    </source>
</evidence>
<dbReference type="InterPro" id="IPR011992">
    <property type="entry name" value="EF-hand-dom_pair"/>
</dbReference>
<dbReference type="GO" id="GO:0015631">
    <property type="term" value="F:tubulin binding"/>
    <property type="evidence" value="ECO:0007669"/>
    <property type="project" value="InterPro"/>
</dbReference>
<comment type="similarity">
    <text evidence="1">Belongs to the TPPP family.</text>
</comment>
<comment type="caution">
    <text evidence="2">The sequence shown here is derived from an EMBL/GenBank/DDBJ whole genome shotgun (WGS) entry which is preliminary data.</text>
</comment>
<dbReference type="AlphaFoldDB" id="A0A8X6QFZ5"/>
<dbReference type="Gene3D" id="1.10.238.10">
    <property type="entry name" value="EF-hand"/>
    <property type="match status" value="1"/>
</dbReference>
<name>A0A8X6QFZ5_NEPPI</name>
<organism evidence="2 3">
    <name type="scientific">Nephila pilipes</name>
    <name type="common">Giant wood spider</name>
    <name type="synonym">Nephila maculata</name>
    <dbReference type="NCBI Taxonomy" id="299642"/>
    <lineage>
        <taxon>Eukaryota</taxon>
        <taxon>Metazoa</taxon>
        <taxon>Ecdysozoa</taxon>
        <taxon>Arthropoda</taxon>
        <taxon>Chelicerata</taxon>
        <taxon>Arachnida</taxon>
        <taxon>Araneae</taxon>
        <taxon>Araneomorphae</taxon>
        <taxon>Entelegynae</taxon>
        <taxon>Araneoidea</taxon>
        <taxon>Nephilidae</taxon>
        <taxon>Nephila</taxon>
    </lineage>
</organism>
<dbReference type="GO" id="GO:0046785">
    <property type="term" value="P:microtubule polymerization"/>
    <property type="evidence" value="ECO:0007669"/>
    <property type="project" value="InterPro"/>
</dbReference>
<dbReference type="Pfam" id="PF05517">
    <property type="entry name" value="p25-alpha"/>
    <property type="match status" value="1"/>
</dbReference>
<protein>
    <submittedName>
        <fullName evidence="2">EF-hand domain-containing protein</fullName>
    </submittedName>
</protein>
<dbReference type="Proteomes" id="UP000887013">
    <property type="component" value="Unassembled WGS sequence"/>
</dbReference>
<reference evidence="2" key="1">
    <citation type="submission" date="2020-08" db="EMBL/GenBank/DDBJ databases">
        <title>Multicomponent nature underlies the extraordinary mechanical properties of spider dragline silk.</title>
        <authorList>
            <person name="Kono N."/>
            <person name="Nakamura H."/>
            <person name="Mori M."/>
            <person name="Yoshida Y."/>
            <person name="Ohtoshi R."/>
            <person name="Malay A.D."/>
            <person name="Moran D.A.P."/>
            <person name="Tomita M."/>
            <person name="Numata K."/>
            <person name="Arakawa K."/>
        </authorList>
    </citation>
    <scope>NUCLEOTIDE SEQUENCE</scope>
</reference>